<reference evidence="1" key="1">
    <citation type="submission" date="2020-08" db="EMBL/GenBank/DDBJ databases">
        <title>Multicomponent nature underlies the extraordinary mechanical properties of spider dragline silk.</title>
        <authorList>
            <person name="Kono N."/>
            <person name="Nakamura H."/>
            <person name="Mori M."/>
            <person name="Yoshida Y."/>
            <person name="Ohtoshi R."/>
            <person name="Malay A.D."/>
            <person name="Moran D.A.P."/>
            <person name="Tomita M."/>
            <person name="Numata K."/>
            <person name="Arakawa K."/>
        </authorList>
    </citation>
    <scope>NUCLEOTIDE SEQUENCE</scope>
</reference>
<protein>
    <submittedName>
        <fullName evidence="1">Uncharacterized protein</fullName>
    </submittedName>
</protein>
<sequence length="127" mass="14860">MHGDEDFGPRPGLLTERVFYFRQMDRVRQKFSVALIQCSGKGKEKRNVRMDRVRQKLFCFSHGHNVTEMERKKQNSVRMDRVRQKLSAFCPGDKFSEMERKKMNMLSSAKACFCHGTFFGNGKGKNE</sequence>
<proteinExistence type="predicted"/>
<keyword evidence="2" id="KW-1185">Reference proteome</keyword>
<name>A0A8X6XAR9_9ARAC</name>
<dbReference type="EMBL" id="BMAV01007378">
    <property type="protein sequence ID" value="GFY50273.1"/>
    <property type="molecule type" value="Genomic_DNA"/>
</dbReference>
<gene>
    <name evidence="1" type="ORF">TNIN_112431</name>
</gene>
<evidence type="ECO:0000313" key="1">
    <source>
        <dbReference type="EMBL" id="GFY50273.1"/>
    </source>
</evidence>
<dbReference type="Proteomes" id="UP000886998">
    <property type="component" value="Unassembled WGS sequence"/>
</dbReference>
<organism evidence="1 2">
    <name type="scientific">Trichonephila inaurata madagascariensis</name>
    <dbReference type="NCBI Taxonomy" id="2747483"/>
    <lineage>
        <taxon>Eukaryota</taxon>
        <taxon>Metazoa</taxon>
        <taxon>Ecdysozoa</taxon>
        <taxon>Arthropoda</taxon>
        <taxon>Chelicerata</taxon>
        <taxon>Arachnida</taxon>
        <taxon>Araneae</taxon>
        <taxon>Araneomorphae</taxon>
        <taxon>Entelegynae</taxon>
        <taxon>Araneoidea</taxon>
        <taxon>Nephilidae</taxon>
        <taxon>Trichonephila</taxon>
        <taxon>Trichonephila inaurata</taxon>
    </lineage>
</organism>
<dbReference type="AlphaFoldDB" id="A0A8X6XAR9"/>
<comment type="caution">
    <text evidence="1">The sequence shown here is derived from an EMBL/GenBank/DDBJ whole genome shotgun (WGS) entry which is preliminary data.</text>
</comment>
<evidence type="ECO:0000313" key="2">
    <source>
        <dbReference type="Proteomes" id="UP000886998"/>
    </source>
</evidence>
<accession>A0A8X6XAR9</accession>